<evidence type="ECO:0000259" key="6">
    <source>
        <dbReference type="Pfam" id="PF13193"/>
    </source>
</evidence>
<proteinExistence type="inferred from homology"/>
<dbReference type="InterPro" id="IPR025110">
    <property type="entry name" value="AMP-bd_C"/>
</dbReference>
<dbReference type="GO" id="GO:0006637">
    <property type="term" value="P:acyl-CoA metabolic process"/>
    <property type="evidence" value="ECO:0007669"/>
    <property type="project" value="TreeGrafter"/>
</dbReference>
<evidence type="ECO:0000256" key="3">
    <source>
        <dbReference type="ARBA" id="ARBA00022741"/>
    </source>
</evidence>
<sequence>MRSYKEFYEAFDITEIKKTFNGDFDNFINAGIECCDRHCNDQKIAIYHYSAAGSKSVITYKKLMEESSKVANFLLSQGIGAGDVIACMLPRIPELVFIMVGAWKVGAVYQALFAAFGPKAIQHRIESSDAKMLFTDSNNSTKLTDLALKTKICVVTNGDNDQIFSGYLNYRDEISKMEGFFKPVERRGSDAFLMLSTSGTTGLPKAIDIPLSAMASIKVYMEFGIDLRKNDIFWNLADPGWAYGLYYSVTGPLLLGNSFILSEASFSAEETFRIISECKVSNLAGSPTAFRLLMNAVKEKYVNISNNSLRIISSAGEALTKDVIMWYNNTMDVNIFDHYGQSETGMIINNHHALDHKKIDGSMGVEMPGYKVVILDDNYQPVSPNVPGNLAVDISKSPLFWFKGYSRSETESLKGIYYLTGDSAEQDEDGLLTYIGRIDDVITSSGYRIGPFDVESVILEHSSVAEAAVIGKPDNERTEIVKAFIVLKHDFKSSEELKIEISTFVKKRLAAHAYPREIEFVPKLPKTPSGKIQRFILRQQM</sequence>
<dbReference type="PANTHER" id="PTHR43605:SF10">
    <property type="entry name" value="ACYL-COA SYNTHETASE MEDIUM CHAIN FAMILY MEMBER 3"/>
    <property type="match status" value="1"/>
</dbReference>
<dbReference type="InterPro" id="IPR051087">
    <property type="entry name" value="Mitochondrial_ACSM"/>
</dbReference>
<dbReference type="GO" id="GO:0016405">
    <property type="term" value="F:CoA-ligase activity"/>
    <property type="evidence" value="ECO:0007669"/>
    <property type="project" value="UniProtKB-ARBA"/>
</dbReference>
<evidence type="ECO:0000313" key="8">
    <source>
        <dbReference type="Proteomes" id="UP000199627"/>
    </source>
</evidence>
<keyword evidence="3" id="KW-0547">Nucleotide-binding</keyword>
<evidence type="ECO:0000256" key="4">
    <source>
        <dbReference type="ARBA" id="ARBA00022840"/>
    </source>
</evidence>
<feature type="domain" description="AMP-binding enzyme C-terminal" evidence="6">
    <location>
        <begin position="454"/>
        <end position="531"/>
    </location>
</feature>
<dbReference type="InterPro" id="IPR042099">
    <property type="entry name" value="ANL_N_sf"/>
</dbReference>
<evidence type="ECO:0000259" key="5">
    <source>
        <dbReference type="Pfam" id="PF00501"/>
    </source>
</evidence>
<dbReference type="Gene3D" id="3.30.300.30">
    <property type="match status" value="1"/>
</dbReference>
<dbReference type="PANTHER" id="PTHR43605">
    <property type="entry name" value="ACYL-COENZYME A SYNTHETASE"/>
    <property type="match status" value="1"/>
</dbReference>
<dbReference type="Gene3D" id="3.40.50.12780">
    <property type="entry name" value="N-terminal domain of ligase-like"/>
    <property type="match status" value="1"/>
</dbReference>
<dbReference type="GO" id="GO:0004321">
    <property type="term" value="F:fatty-acyl-CoA synthase activity"/>
    <property type="evidence" value="ECO:0007669"/>
    <property type="project" value="TreeGrafter"/>
</dbReference>
<dbReference type="Pfam" id="PF13193">
    <property type="entry name" value="AMP-binding_C"/>
    <property type="match status" value="1"/>
</dbReference>
<name>A0A1H1FC50_9FLAO</name>
<dbReference type="AlphaFoldDB" id="A0A1H1FC50"/>
<dbReference type="GO" id="GO:0015645">
    <property type="term" value="F:fatty acid ligase activity"/>
    <property type="evidence" value="ECO:0007669"/>
    <property type="project" value="TreeGrafter"/>
</dbReference>
<dbReference type="EMBL" id="FNKL01000004">
    <property type="protein sequence ID" value="SDQ98552.1"/>
    <property type="molecule type" value="Genomic_DNA"/>
</dbReference>
<keyword evidence="8" id="KW-1185">Reference proteome</keyword>
<feature type="domain" description="AMP-dependent synthetase/ligase" evidence="5">
    <location>
        <begin position="42"/>
        <end position="392"/>
    </location>
</feature>
<dbReference type="SUPFAM" id="SSF56801">
    <property type="entry name" value="Acetyl-CoA synthetase-like"/>
    <property type="match status" value="1"/>
</dbReference>
<accession>A0A1H1FC50</accession>
<evidence type="ECO:0000256" key="1">
    <source>
        <dbReference type="ARBA" id="ARBA00006432"/>
    </source>
</evidence>
<keyword evidence="2" id="KW-0436">Ligase</keyword>
<evidence type="ECO:0000256" key="2">
    <source>
        <dbReference type="ARBA" id="ARBA00022598"/>
    </source>
</evidence>
<dbReference type="OrthoDB" id="9778383at2"/>
<dbReference type="InterPro" id="IPR000873">
    <property type="entry name" value="AMP-dep_synth/lig_dom"/>
</dbReference>
<dbReference type="STRING" id="311333.SAMN05421664_2986"/>
<comment type="similarity">
    <text evidence="1">Belongs to the ATP-dependent AMP-binding enzyme family.</text>
</comment>
<gene>
    <name evidence="7" type="ORF">SAMN05421664_2986</name>
</gene>
<keyword evidence="4" id="KW-0067">ATP-binding</keyword>
<dbReference type="InterPro" id="IPR045851">
    <property type="entry name" value="AMP-bd_C_sf"/>
</dbReference>
<evidence type="ECO:0000313" key="7">
    <source>
        <dbReference type="EMBL" id="SDQ98552.1"/>
    </source>
</evidence>
<dbReference type="Proteomes" id="UP000199627">
    <property type="component" value="Unassembled WGS sequence"/>
</dbReference>
<organism evidence="7 8">
    <name type="scientific">Chryseobacterium soldanellicola</name>
    <dbReference type="NCBI Taxonomy" id="311333"/>
    <lineage>
        <taxon>Bacteria</taxon>
        <taxon>Pseudomonadati</taxon>
        <taxon>Bacteroidota</taxon>
        <taxon>Flavobacteriia</taxon>
        <taxon>Flavobacteriales</taxon>
        <taxon>Weeksellaceae</taxon>
        <taxon>Chryseobacterium group</taxon>
        <taxon>Chryseobacterium</taxon>
    </lineage>
</organism>
<dbReference type="GO" id="GO:0006633">
    <property type="term" value="P:fatty acid biosynthetic process"/>
    <property type="evidence" value="ECO:0007669"/>
    <property type="project" value="TreeGrafter"/>
</dbReference>
<protein>
    <submittedName>
        <fullName evidence="7">Acetyl-CoA synthetase</fullName>
    </submittedName>
</protein>
<reference evidence="8" key="1">
    <citation type="submission" date="2016-10" db="EMBL/GenBank/DDBJ databases">
        <authorList>
            <person name="Varghese N."/>
            <person name="Submissions S."/>
        </authorList>
    </citation>
    <scope>NUCLEOTIDE SEQUENCE [LARGE SCALE GENOMIC DNA]</scope>
    <source>
        <strain evidence="8">DSM 17072</strain>
    </source>
</reference>
<dbReference type="RefSeq" id="WP_089756508.1">
    <property type="nucleotide sequence ID" value="NZ_FNKL01000004.1"/>
</dbReference>
<dbReference type="Pfam" id="PF00501">
    <property type="entry name" value="AMP-binding"/>
    <property type="match status" value="1"/>
</dbReference>
<dbReference type="GO" id="GO:0005524">
    <property type="term" value="F:ATP binding"/>
    <property type="evidence" value="ECO:0007669"/>
    <property type="project" value="UniProtKB-KW"/>
</dbReference>
<dbReference type="FunFam" id="3.30.300.30:FF:000005">
    <property type="entry name" value="Acyl-coenzyme A synthetase ACSM5, mitochondrial"/>
    <property type="match status" value="1"/>
</dbReference>